<evidence type="ECO:0000259" key="22">
    <source>
        <dbReference type="Pfam" id="PF21365"/>
    </source>
</evidence>
<comment type="caution">
    <text evidence="23">The sequence shown here is derived from an EMBL/GenBank/DDBJ whole genome shotgun (WGS) entry which is preliminary data.</text>
</comment>
<dbReference type="PANTHER" id="PTHR22762">
    <property type="entry name" value="ALPHA-GLUCOSIDASE"/>
    <property type="match status" value="1"/>
</dbReference>
<feature type="compositionally biased region" description="Basic and acidic residues" evidence="18">
    <location>
        <begin position="476"/>
        <end position="487"/>
    </location>
</feature>
<evidence type="ECO:0000313" key="24">
    <source>
        <dbReference type="Proteomes" id="UP000813444"/>
    </source>
</evidence>
<proteinExistence type="inferred from homology"/>
<comment type="similarity">
    <text evidence="4 17">Belongs to the glycosyl hydrolase 31 family.</text>
</comment>
<evidence type="ECO:0000256" key="1">
    <source>
        <dbReference type="ARBA" id="ARBA00000448"/>
    </source>
</evidence>
<dbReference type="GO" id="GO:0071555">
    <property type="term" value="P:cell wall organization"/>
    <property type="evidence" value="ECO:0007669"/>
    <property type="project" value="UniProtKB-KW"/>
</dbReference>
<evidence type="ECO:0000259" key="20">
    <source>
        <dbReference type="Pfam" id="PF01055"/>
    </source>
</evidence>
<evidence type="ECO:0000256" key="13">
    <source>
        <dbReference type="ARBA" id="ARBA00023295"/>
    </source>
</evidence>
<dbReference type="CDD" id="cd06602">
    <property type="entry name" value="GH31_MGAM_SI_GAA"/>
    <property type="match status" value="1"/>
</dbReference>
<feature type="chain" id="PRO_5035453282" description="Probable alpha/beta-glucosidase agdC" evidence="19">
    <location>
        <begin position="18"/>
        <end position="909"/>
    </location>
</feature>
<dbReference type="GO" id="GO:0005576">
    <property type="term" value="C:extracellular region"/>
    <property type="evidence" value="ECO:0007669"/>
    <property type="project" value="UniProtKB-SubCell"/>
</dbReference>
<keyword evidence="14" id="KW-0961">Cell wall biogenesis/degradation</keyword>
<feature type="domain" description="Glycoside hydrolase family 31 N-terminal" evidence="21">
    <location>
        <begin position="82"/>
        <end position="217"/>
    </location>
</feature>
<evidence type="ECO:0000256" key="19">
    <source>
        <dbReference type="SAM" id="SignalP"/>
    </source>
</evidence>
<evidence type="ECO:0000256" key="18">
    <source>
        <dbReference type="SAM" id="MobiDB-lite"/>
    </source>
</evidence>
<evidence type="ECO:0000256" key="2">
    <source>
        <dbReference type="ARBA" id="ARBA00001657"/>
    </source>
</evidence>
<dbReference type="InterPro" id="IPR025887">
    <property type="entry name" value="Glyco_hydro_31_N_dom"/>
</dbReference>
<dbReference type="InterPro" id="IPR030458">
    <property type="entry name" value="Glyco_hydro_31_AS"/>
</dbReference>
<dbReference type="EC" id="3.2.1.20" evidence="5"/>
<keyword evidence="10 17" id="KW-0378">Hydrolase</keyword>
<keyword evidence="24" id="KW-1185">Reference proteome</keyword>
<keyword evidence="13 17" id="KW-0326">Glycosidase</keyword>
<evidence type="ECO:0000256" key="12">
    <source>
        <dbReference type="ARBA" id="ARBA00023277"/>
    </source>
</evidence>
<dbReference type="InterPro" id="IPR013780">
    <property type="entry name" value="Glyco_hydro_b"/>
</dbReference>
<dbReference type="Pfam" id="PF01055">
    <property type="entry name" value="Glyco_hydro_31_2nd"/>
    <property type="match status" value="1"/>
</dbReference>
<comment type="function">
    <text evidence="16">Glucosidase involved in the degradation of cellulosic biomass. Has both alpha- and beta-glucosidase activity.</text>
</comment>
<dbReference type="InterPro" id="IPR017853">
    <property type="entry name" value="GH"/>
</dbReference>
<dbReference type="SUPFAM" id="SSF51011">
    <property type="entry name" value="Glycosyl hydrolase domain"/>
    <property type="match status" value="1"/>
</dbReference>
<dbReference type="GO" id="GO:0008422">
    <property type="term" value="F:beta-glucosidase activity"/>
    <property type="evidence" value="ECO:0007669"/>
    <property type="project" value="UniProtKB-EC"/>
</dbReference>
<evidence type="ECO:0000256" key="3">
    <source>
        <dbReference type="ARBA" id="ARBA00004613"/>
    </source>
</evidence>
<evidence type="ECO:0000256" key="4">
    <source>
        <dbReference type="ARBA" id="ARBA00007806"/>
    </source>
</evidence>
<feature type="domain" description="Glycoside hydrolase family 31 TIM barrel" evidence="20">
    <location>
        <begin position="265"/>
        <end position="703"/>
    </location>
</feature>
<feature type="signal peptide" evidence="19">
    <location>
        <begin position="1"/>
        <end position="17"/>
    </location>
</feature>
<evidence type="ECO:0000259" key="21">
    <source>
        <dbReference type="Pfam" id="PF13802"/>
    </source>
</evidence>
<dbReference type="PROSITE" id="PS00129">
    <property type="entry name" value="GLYCOSYL_HYDROL_F31_1"/>
    <property type="match status" value="1"/>
</dbReference>
<dbReference type="GO" id="GO:0000272">
    <property type="term" value="P:polysaccharide catabolic process"/>
    <property type="evidence" value="ECO:0007669"/>
    <property type="project" value="UniProtKB-KW"/>
</dbReference>
<keyword evidence="12" id="KW-0119">Carbohydrate metabolism</keyword>
<keyword evidence="11" id="KW-0325">Glycoprotein</keyword>
<dbReference type="Pfam" id="PF21365">
    <property type="entry name" value="Glyco_hydro_31_3rd"/>
    <property type="match status" value="1"/>
</dbReference>
<dbReference type="Proteomes" id="UP000813444">
    <property type="component" value="Unassembled WGS sequence"/>
</dbReference>
<evidence type="ECO:0000256" key="8">
    <source>
        <dbReference type="ARBA" id="ARBA00022525"/>
    </source>
</evidence>
<dbReference type="CDD" id="cd14752">
    <property type="entry name" value="GH31_N"/>
    <property type="match status" value="1"/>
</dbReference>
<dbReference type="SUPFAM" id="SSF74650">
    <property type="entry name" value="Galactose mutarotase-like"/>
    <property type="match status" value="1"/>
</dbReference>
<evidence type="ECO:0000256" key="16">
    <source>
        <dbReference type="ARBA" id="ARBA00025512"/>
    </source>
</evidence>
<dbReference type="OrthoDB" id="5839090at2759"/>
<dbReference type="GO" id="GO:0030246">
    <property type="term" value="F:carbohydrate binding"/>
    <property type="evidence" value="ECO:0007669"/>
    <property type="project" value="InterPro"/>
</dbReference>
<accession>A0A8K0SSM5</accession>
<name>A0A8K0SSM5_9HYPO</name>
<dbReference type="GO" id="GO:0004558">
    <property type="term" value="F:alpha-1,4-glucosidase activity"/>
    <property type="evidence" value="ECO:0007669"/>
    <property type="project" value="UniProtKB-EC"/>
</dbReference>
<dbReference type="EMBL" id="JAGPNK010000009">
    <property type="protein sequence ID" value="KAH7313840.1"/>
    <property type="molecule type" value="Genomic_DNA"/>
</dbReference>
<dbReference type="EC" id="3.2.1.21" evidence="6"/>
<evidence type="ECO:0000313" key="23">
    <source>
        <dbReference type="EMBL" id="KAH7313840.1"/>
    </source>
</evidence>
<keyword evidence="8" id="KW-0964">Secreted</keyword>
<evidence type="ECO:0000256" key="9">
    <source>
        <dbReference type="ARBA" id="ARBA00022729"/>
    </source>
</evidence>
<dbReference type="Pfam" id="PF13802">
    <property type="entry name" value="Gal_mutarotas_2"/>
    <property type="match status" value="1"/>
</dbReference>
<evidence type="ECO:0000256" key="6">
    <source>
        <dbReference type="ARBA" id="ARBA00012744"/>
    </source>
</evidence>
<protein>
    <recommendedName>
        <fullName evidence="7">Probable alpha/beta-glucosidase agdC</fullName>
        <ecNumber evidence="5">3.2.1.20</ecNumber>
        <ecNumber evidence="6">3.2.1.21</ecNumber>
    </recommendedName>
</protein>
<evidence type="ECO:0000256" key="7">
    <source>
        <dbReference type="ARBA" id="ARBA00014002"/>
    </source>
</evidence>
<evidence type="ECO:0000256" key="5">
    <source>
        <dbReference type="ARBA" id="ARBA00012741"/>
    </source>
</evidence>
<comment type="catalytic activity">
    <reaction evidence="1">
        <text>Hydrolysis of terminal, non-reducing beta-D-glucosyl residues with release of beta-D-glucose.</text>
        <dbReference type="EC" id="3.2.1.21"/>
    </reaction>
</comment>
<dbReference type="InterPro" id="IPR000322">
    <property type="entry name" value="Glyco_hydro_31_TIM"/>
</dbReference>
<dbReference type="SUPFAM" id="SSF51445">
    <property type="entry name" value="(Trans)glycosidases"/>
    <property type="match status" value="1"/>
</dbReference>
<evidence type="ECO:0000256" key="15">
    <source>
        <dbReference type="ARBA" id="ARBA00023326"/>
    </source>
</evidence>
<sequence>MRHWKSSALALAAAVSAIPNYAALDECPGYVASDVTTSDTGLTARLSLAGDACNVYGDDLQDLILEVTYETANRLHVKIQDEGNEVYQVAESVFPRPSDTIPSEESNLRFDYTEDPFSFTVSRADTDEVLFDTSGTALVFESQYVRLRTNLPLDPNLYGLGEHSDPFRLRTNNYLRTLWNQDSYGIPTDANLYGAQPVYIEHRATGSHGVFLLNSNGMDVIINRTSSGDQFLEYNTLGGVLDFWFMAGPSPVEVTQQYSEVAGLPVFPPYWGLGFHQCRYGYRDTFDTAEAIYNYSRADIPVETFWNDIDYMDRRRVFTNDPDRFPMEQMRQVVDYLHEHDQHYIVMVDPAVAYTDYPPANRGMESDIFLKRSNGSEWLGVVWAGVSVFPDWFSGGITEYWNNEFALFFNAEDGVDIDGLWIDMNEPSNFPCFFPCDDPWSAAVGYPPTPRPIRTPPRQLPGWPCEFQPPGTDCDASAKRSESEKRTPTISVEEQRAAVLPKRQDSGEWKGLEDRDLLYPEYAIRNRAAYRTEWNAAQGGLSNKTVNTNIGNADGTFQYDTHNMYGTMMSRASYDALLARRPGLRPLIISRSSFPSSQKYSGHWLGDNLSNWDHYRKSIRTMLAFTSIYQNAMTGSDTCGFGGDTTEQLCARWAALGAFNPFYRNHNSYNSRSQEFYRWESVAQSARNAIRIRYRLLDYLYTAMYKASTDGTPPLYPMMYLYTDDRATWSLDLQFFYGPGLLVAPVTQQDSTTVDVYLPNDVFYDWYTHQPICGTGATRRYTGQNTTMIPLLIRSGVIMPLREQSAYTTTELRTRDFELLIPLRADGTARGELYLDDGESFDTAFSLITFDYSNGELVIEGEFGYEIDPRITTITVLRSSCASSDVDGNSERRISVDISLNEASTTRFD</sequence>
<evidence type="ECO:0000256" key="10">
    <source>
        <dbReference type="ARBA" id="ARBA00022801"/>
    </source>
</evidence>
<dbReference type="Gene3D" id="2.60.40.1180">
    <property type="entry name" value="Golgi alpha-mannosidase II"/>
    <property type="match status" value="2"/>
</dbReference>
<dbReference type="Gene3D" id="3.20.20.80">
    <property type="entry name" value="Glycosidases"/>
    <property type="match status" value="2"/>
</dbReference>
<dbReference type="InterPro" id="IPR048395">
    <property type="entry name" value="Glyco_hydro_31_C"/>
</dbReference>
<gene>
    <name evidence="23" type="ORF">B0I35DRAFT_355898</name>
</gene>
<dbReference type="PANTHER" id="PTHR22762:SF67">
    <property type="entry name" value="ALPHA_BETA-GLUCOSIDASE AGDC-RELATED"/>
    <property type="match status" value="1"/>
</dbReference>
<comment type="catalytic activity">
    <reaction evidence="2">
        <text>Hydrolysis of terminal, non-reducing (1-&gt;4)-linked alpha-D-glucose residues with release of alpha-D-glucose.</text>
        <dbReference type="EC" id="3.2.1.20"/>
    </reaction>
</comment>
<evidence type="ECO:0000256" key="17">
    <source>
        <dbReference type="RuleBase" id="RU361185"/>
    </source>
</evidence>
<evidence type="ECO:0000256" key="11">
    <source>
        <dbReference type="ARBA" id="ARBA00023180"/>
    </source>
</evidence>
<dbReference type="InterPro" id="IPR011013">
    <property type="entry name" value="Gal_mutarotase_sf_dom"/>
</dbReference>
<reference evidence="23" key="1">
    <citation type="journal article" date="2021" name="Nat. Commun.">
        <title>Genetic determinants of endophytism in the Arabidopsis root mycobiome.</title>
        <authorList>
            <person name="Mesny F."/>
            <person name="Miyauchi S."/>
            <person name="Thiergart T."/>
            <person name="Pickel B."/>
            <person name="Atanasova L."/>
            <person name="Karlsson M."/>
            <person name="Huettel B."/>
            <person name="Barry K.W."/>
            <person name="Haridas S."/>
            <person name="Chen C."/>
            <person name="Bauer D."/>
            <person name="Andreopoulos W."/>
            <person name="Pangilinan J."/>
            <person name="LaButti K."/>
            <person name="Riley R."/>
            <person name="Lipzen A."/>
            <person name="Clum A."/>
            <person name="Drula E."/>
            <person name="Henrissat B."/>
            <person name="Kohler A."/>
            <person name="Grigoriev I.V."/>
            <person name="Martin F.M."/>
            <person name="Hacquard S."/>
        </authorList>
    </citation>
    <scope>NUCLEOTIDE SEQUENCE</scope>
    <source>
        <strain evidence="23">MPI-CAGE-CH-0235</strain>
    </source>
</reference>
<organism evidence="23 24">
    <name type="scientific">Stachybotrys elegans</name>
    <dbReference type="NCBI Taxonomy" id="80388"/>
    <lineage>
        <taxon>Eukaryota</taxon>
        <taxon>Fungi</taxon>
        <taxon>Dikarya</taxon>
        <taxon>Ascomycota</taxon>
        <taxon>Pezizomycotina</taxon>
        <taxon>Sordariomycetes</taxon>
        <taxon>Hypocreomycetidae</taxon>
        <taxon>Hypocreales</taxon>
        <taxon>Stachybotryaceae</taxon>
        <taxon>Stachybotrys</taxon>
    </lineage>
</organism>
<evidence type="ECO:0000256" key="14">
    <source>
        <dbReference type="ARBA" id="ARBA00023316"/>
    </source>
</evidence>
<dbReference type="Gene3D" id="2.60.40.1760">
    <property type="entry name" value="glycosyl hydrolase (family 31)"/>
    <property type="match status" value="1"/>
</dbReference>
<feature type="domain" description="Glycosyl hydrolase family 31 C-terminal" evidence="22">
    <location>
        <begin position="711"/>
        <end position="798"/>
    </location>
</feature>
<keyword evidence="9 19" id="KW-0732">Signal</keyword>
<keyword evidence="15" id="KW-0624">Polysaccharide degradation</keyword>
<dbReference type="AlphaFoldDB" id="A0A8K0SSM5"/>
<comment type="subcellular location">
    <subcellularLocation>
        <location evidence="3">Secreted</location>
    </subcellularLocation>
</comment>
<feature type="region of interest" description="Disordered" evidence="18">
    <location>
        <begin position="465"/>
        <end position="492"/>
    </location>
</feature>